<feature type="binding site" evidence="6">
    <location>
        <begin position="200"/>
        <end position="203"/>
    </location>
    <ligand>
        <name>GTP</name>
        <dbReference type="ChEBI" id="CHEBI:37565"/>
    </ligand>
</feature>
<keyword evidence="3 6" id="KW-0378">Hydrolase</keyword>
<accession>A0ABD1SHX1</accession>
<dbReference type="CDD" id="cd16260">
    <property type="entry name" value="EF4_III"/>
    <property type="match status" value="1"/>
</dbReference>
<dbReference type="CDD" id="cd03699">
    <property type="entry name" value="EF4_II"/>
    <property type="match status" value="1"/>
</dbReference>
<reference evidence="9" key="1">
    <citation type="submission" date="2024-07" db="EMBL/GenBank/DDBJ databases">
        <title>Two chromosome-level genome assemblies of Korean endemic species Abeliophyllum distichum and Forsythia ovata (Oleaceae).</title>
        <authorList>
            <person name="Jang H."/>
        </authorList>
    </citation>
    <scope>NUCLEOTIDE SEQUENCE [LARGE SCALE GENOMIC DNA]</scope>
</reference>
<evidence type="ECO:0000313" key="8">
    <source>
        <dbReference type="EMBL" id="KAL2499978.1"/>
    </source>
</evidence>
<dbReference type="Gene3D" id="3.40.50.300">
    <property type="entry name" value="P-loop containing nucleotide triphosphate hydrolases"/>
    <property type="match status" value="1"/>
</dbReference>
<dbReference type="InterPro" id="IPR009000">
    <property type="entry name" value="Transl_B-barrel_sf"/>
</dbReference>
<dbReference type="Gene3D" id="3.30.70.870">
    <property type="entry name" value="Elongation Factor G (Translational Gtpase), domain 3"/>
    <property type="match status" value="1"/>
</dbReference>
<dbReference type="EMBL" id="JBFOLK010000007">
    <property type="protein sequence ID" value="KAL2499978.1"/>
    <property type="molecule type" value="Genomic_DNA"/>
</dbReference>
<dbReference type="GO" id="GO:0006412">
    <property type="term" value="P:translation"/>
    <property type="evidence" value="ECO:0007669"/>
    <property type="project" value="UniProtKB-KW"/>
</dbReference>
<comment type="caution">
    <text evidence="8">The sequence shown here is derived from an EMBL/GenBank/DDBJ whole genome shotgun (WGS) entry which is preliminary data.</text>
</comment>
<dbReference type="SUPFAM" id="SSF50447">
    <property type="entry name" value="Translation proteins"/>
    <property type="match status" value="1"/>
</dbReference>
<dbReference type="Proteomes" id="UP001604336">
    <property type="component" value="Unassembled WGS sequence"/>
</dbReference>
<dbReference type="GO" id="GO:0005525">
    <property type="term" value="F:GTP binding"/>
    <property type="evidence" value="ECO:0007669"/>
    <property type="project" value="UniProtKB-UniRule"/>
</dbReference>
<feature type="domain" description="Tr-type G" evidence="7">
    <location>
        <begin position="68"/>
        <end position="253"/>
    </location>
</feature>
<dbReference type="FunFam" id="3.30.70.240:FF:000007">
    <property type="entry name" value="Translation factor GUF1, mitochondrial"/>
    <property type="match status" value="1"/>
</dbReference>
<organism evidence="8 9">
    <name type="scientific">Abeliophyllum distichum</name>
    <dbReference type="NCBI Taxonomy" id="126358"/>
    <lineage>
        <taxon>Eukaryota</taxon>
        <taxon>Viridiplantae</taxon>
        <taxon>Streptophyta</taxon>
        <taxon>Embryophyta</taxon>
        <taxon>Tracheophyta</taxon>
        <taxon>Spermatophyta</taxon>
        <taxon>Magnoliopsida</taxon>
        <taxon>eudicotyledons</taxon>
        <taxon>Gunneridae</taxon>
        <taxon>Pentapetalae</taxon>
        <taxon>asterids</taxon>
        <taxon>lamiids</taxon>
        <taxon>Lamiales</taxon>
        <taxon>Oleaceae</taxon>
        <taxon>Forsythieae</taxon>
        <taxon>Abeliophyllum</taxon>
    </lineage>
</organism>
<dbReference type="InterPro" id="IPR006297">
    <property type="entry name" value="EF-4"/>
</dbReference>
<dbReference type="GO" id="GO:0003924">
    <property type="term" value="F:GTPase activity"/>
    <property type="evidence" value="ECO:0007669"/>
    <property type="project" value="UniProtKB-UniRule"/>
</dbReference>
<dbReference type="GO" id="GO:0043022">
    <property type="term" value="F:ribosome binding"/>
    <property type="evidence" value="ECO:0007669"/>
    <property type="project" value="UniProtKB-UniRule"/>
</dbReference>
<dbReference type="FunFam" id="2.40.30.10:FF:000015">
    <property type="entry name" value="Translation factor GUF1, mitochondrial"/>
    <property type="match status" value="1"/>
</dbReference>
<evidence type="ECO:0000313" key="9">
    <source>
        <dbReference type="Proteomes" id="UP001604336"/>
    </source>
</evidence>
<dbReference type="InterPro" id="IPR035647">
    <property type="entry name" value="EFG_III/V"/>
</dbReference>
<comment type="similarity">
    <text evidence="1">Belongs to the TRAFAC class translation factor GTPase superfamily. Classic translation factor GTPase family. LepA subfamily.</text>
</comment>
<dbReference type="FunFam" id="3.30.70.870:FF:000004">
    <property type="entry name" value="Translation factor GUF1, mitochondrial"/>
    <property type="match status" value="1"/>
</dbReference>
<evidence type="ECO:0000256" key="3">
    <source>
        <dbReference type="ARBA" id="ARBA00022801"/>
    </source>
</evidence>
<dbReference type="InterPro" id="IPR005225">
    <property type="entry name" value="Small_GTP-bd"/>
</dbReference>
<dbReference type="PROSITE" id="PS00301">
    <property type="entry name" value="G_TR_1"/>
    <property type="match status" value="1"/>
</dbReference>
<dbReference type="SUPFAM" id="SSF52540">
    <property type="entry name" value="P-loop containing nucleoside triphosphate hydrolases"/>
    <property type="match status" value="1"/>
</dbReference>
<feature type="binding site" evidence="6">
    <location>
        <begin position="77"/>
        <end position="84"/>
    </location>
    <ligand>
        <name>GTP</name>
        <dbReference type="ChEBI" id="CHEBI:37565"/>
    </ligand>
</feature>
<dbReference type="Gene3D" id="2.40.30.10">
    <property type="entry name" value="Translation factors"/>
    <property type="match status" value="1"/>
</dbReference>
<keyword evidence="6" id="KW-0999">Mitochondrion inner membrane</keyword>
<name>A0ABD1SHX1_9LAMI</name>
<keyword evidence="4 6" id="KW-0342">GTP-binding</keyword>
<dbReference type="InterPro" id="IPR027417">
    <property type="entry name" value="P-loop_NTPase"/>
</dbReference>
<sequence>MSSLYRASKALKLCRAAPTAFSSNYYTSRLSSTSYLDSILGWTQSAFFATHSSQNVKPSIELCQYSSDKIRNFSIIAHVDHGKSTLADRLLELTGTIRKGHGQPQYLDKLQVERERGITVKAQTATMFHKHNFLGTDTEFLLNLVDTPGHVDFSYEVSRSLAACQGALLVVDAAQGVQAQTVANFYLAFESNLTIIPVINKIDQPTADPDRIKAQLKSMFDLDPSEALLTSAKTGQGLVQVLPAVIERIPPPPGKSNSPLRMLLLDAYYDEYKGVICHVAVVDGALRKGEKISSAGTGQSYEVLDVGIMHPELTPTGVLLTGQVGYIVSGMRSTKEARVGDTLYHTRSTVDPLPGFKPAKHMVFSGVYPADGSDFEALNHAIERLTCNDASVSVTKESSSALGMGFRCGFLGLLHMDVFHQRLEQEYGAHVISTVPTVPYIFEYADGSKKHIHNPATLPSNPKQRVTACWEPTVLATIIIPSEYVGSVITLCSERRGEQLEYSFIDSQRAFMKYRLPLREIVVDFYNELKSITSGYASFDYEDAEHNVLACELVEKLKKFIDRQMFEITIQAAIGSKVIARETVSAMRKNVLAKCYGGDVTRKRKLLEKQKEGKKRMKRVGSVDIPQEAFHELLKVS</sequence>
<dbReference type="CDD" id="cd03709">
    <property type="entry name" value="lepA_C"/>
    <property type="match status" value="1"/>
</dbReference>
<dbReference type="FunFam" id="3.40.50.300:FF:000078">
    <property type="entry name" value="Elongation factor 4"/>
    <property type="match status" value="1"/>
</dbReference>
<dbReference type="GO" id="GO:0005759">
    <property type="term" value="C:mitochondrial matrix"/>
    <property type="evidence" value="ECO:0007669"/>
    <property type="project" value="UniProtKB-UniRule"/>
</dbReference>
<dbReference type="PANTHER" id="PTHR43512">
    <property type="entry name" value="TRANSLATION FACTOR GUF1-RELATED"/>
    <property type="match status" value="1"/>
</dbReference>
<evidence type="ECO:0000259" key="7">
    <source>
        <dbReference type="PROSITE" id="PS51722"/>
    </source>
</evidence>
<evidence type="ECO:0000256" key="1">
    <source>
        <dbReference type="ARBA" id="ARBA00005454"/>
    </source>
</evidence>
<dbReference type="Gene3D" id="3.30.70.240">
    <property type="match status" value="1"/>
</dbReference>
<evidence type="ECO:0000256" key="6">
    <source>
        <dbReference type="HAMAP-Rule" id="MF_03137"/>
    </source>
</evidence>
<keyword evidence="9" id="KW-1185">Reference proteome</keyword>
<dbReference type="HAMAP" id="MF_00071">
    <property type="entry name" value="LepA"/>
    <property type="match status" value="1"/>
</dbReference>
<dbReference type="Gene3D" id="3.30.70.2570">
    <property type="entry name" value="Elongation factor 4, C-terminal domain"/>
    <property type="match status" value="1"/>
</dbReference>
<comment type="function">
    <text evidence="6">Promotes mitochondrial protein synthesis. May act as a fidelity factor of the translation reaction, by catalyzing a one-codon backward translocation of tRNAs on improperly translocated ribosomes. Binds to mitochondrial ribosomes in a GTP-dependent manner.</text>
</comment>
<dbReference type="InterPro" id="IPR004161">
    <property type="entry name" value="EFTu-like_2"/>
</dbReference>
<dbReference type="Pfam" id="PF00009">
    <property type="entry name" value="GTP_EFTU"/>
    <property type="match status" value="1"/>
</dbReference>
<dbReference type="NCBIfam" id="TIGR01393">
    <property type="entry name" value="lepA"/>
    <property type="match status" value="1"/>
</dbReference>
<comment type="catalytic activity">
    <reaction evidence="6">
        <text>GTP + H2O = GDP + phosphate + H(+)</text>
        <dbReference type="Rhea" id="RHEA:19669"/>
        <dbReference type="ChEBI" id="CHEBI:15377"/>
        <dbReference type="ChEBI" id="CHEBI:15378"/>
        <dbReference type="ChEBI" id="CHEBI:37565"/>
        <dbReference type="ChEBI" id="CHEBI:43474"/>
        <dbReference type="ChEBI" id="CHEBI:58189"/>
        <dbReference type="EC" id="3.6.5.n1"/>
    </reaction>
</comment>
<dbReference type="PROSITE" id="PS51722">
    <property type="entry name" value="G_TR_2"/>
    <property type="match status" value="1"/>
</dbReference>
<dbReference type="EC" id="3.6.5.n1" evidence="6"/>
<dbReference type="Pfam" id="PF03144">
    <property type="entry name" value="GTP_EFTU_D2"/>
    <property type="match status" value="1"/>
</dbReference>
<dbReference type="InterPro" id="IPR000795">
    <property type="entry name" value="T_Tr_GTP-bd_dom"/>
</dbReference>
<dbReference type="Pfam" id="PF06421">
    <property type="entry name" value="LepA_C"/>
    <property type="match status" value="1"/>
</dbReference>
<evidence type="ECO:0000256" key="5">
    <source>
        <dbReference type="ARBA" id="ARBA00023136"/>
    </source>
</evidence>
<dbReference type="NCBIfam" id="TIGR00231">
    <property type="entry name" value="small_GTP"/>
    <property type="match status" value="1"/>
</dbReference>
<keyword evidence="6" id="KW-0496">Mitochondrion</keyword>
<dbReference type="PRINTS" id="PR00315">
    <property type="entry name" value="ELONGATNFCT"/>
</dbReference>
<dbReference type="InterPro" id="IPR038363">
    <property type="entry name" value="LepA_C_sf"/>
</dbReference>
<comment type="similarity">
    <text evidence="6">Belongs to the GTP-binding elongation factor family. LepA subfamily.</text>
</comment>
<dbReference type="InterPro" id="IPR031157">
    <property type="entry name" value="G_TR_CS"/>
</dbReference>
<dbReference type="InterPro" id="IPR035654">
    <property type="entry name" value="LepA_IV"/>
</dbReference>
<dbReference type="AlphaFoldDB" id="A0ABD1SHX1"/>
<keyword evidence="5 6" id="KW-0472">Membrane</keyword>
<dbReference type="GO" id="GO:0005743">
    <property type="term" value="C:mitochondrial inner membrane"/>
    <property type="evidence" value="ECO:0007669"/>
    <property type="project" value="UniProtKB-SubCell"/>
</dbReference>
<feature type="binding site" evidence="6">
    <location>
        <begin position="146"/>
        <end position="150"/>
    </location>
    <ligand>
        <name>GTP</name>
        <dbReference type="ChEBI" id="CHEBI:37565"/>
    </ligand>
</feature>
<keyword evidence="2 6" id="KW-0547">Nucleotide-binding</keyword>
<protein>
    <recommendedName>
        <fullName evidence="6">Translation factor GUF1 homolog, mitochondrial</fullName>
        <ecNumber evidence="6">3.6.5.n1</ecNumber>
    </recommendedName>
    <alternativeName>
        <fullName evidence="6">Elongation factor 4 homolog</fullName>
        <shortName evidence="6">EF-4</shortName>
    </alternativeName>
    <alternativeName>
        <fullName evidence="6">GTPase GUF1 homolog</fullName>
    </alternativeName>
    <alternativeName>
        <fullName evidence="6">Ribosomal back-translocase</fullName>
    </alternativeName>
</protein>
<dbReference type="SUPFAM" id="SSF54980">
    <property type="entry name" value="EF-G C-terminal domain-like"/>
    <property type="match status" value="2"/>
</dbReference>
<dbReference type="PANTHER" id="PTHR43512:SF7">
    <property type="entry name" value="TRANSLATION FACTOR GUF1, MITOCHONDRIAL"/>
    <property type="match status" value="1"/>
</dbReference>
<dbReference type="CDD" id="cd01890">
    <property type="entry name" value="LepA"/>
    <property type="match status" value="1"/>
</dbReference>
<dbReference type="GO" id="GO:0045727">
    <property type="term" value="P:positive regulation of translation"/>
    <property type="evidence" value="ECO:0007669"/>
    <property type="project" value="UniProtKB-UniRule"/>
</dbReference>
<comment type="subcellular location">
    <subcellularLocation>
        <location evidence="6">Mitochondrion inner membrane</location>
        <topology evidence="6">Peripheral membrane protein</topology>
        <orientation evidence="6">Matrix side</orientation>
    </subcellularLocation>
</comment>
<keyword evidence="6" id="KW-0648">Protein biosynthesis</keyword>
<gene>
    <name evidence="8" type="ORF">Adt_25528</name>
</gene>
<dbReference type="InterPro" id="IPR013842">
    <property type="entry name" value="LepA_CTD"/>
</dbReference>
<evidence type="ECO:0000256" key="4">
    <source>
        <dbReference type="ARBA" id="ARBA00023134"/>
    </source>
</evidence>
<proteinExistence type="inferred from homology"/>
<evidence type="ECO:0000256" key="2">
    <source>
        <dbReference type="ARBA" id="ARBA00022741"/>
    </source>
</evidence>